<dbReference type="Pfam" id="PF04235">
    <property type="entry name" value="DUF418"/>
    <property type="match status" value="1"/>
</dbReference>
<accession>A0ABV5LRM9</accession>
<reference evidence="4 5" key="1">
    <citation type="submission" date="2024-09" db="EMBL/GenBank/DDBJ databases">
        <authorList>
            <person name="Sun Q."/>
            <person name="Mori K."/>
        </authorList>
    </citation>
    <scope>NUCLEOTIDE SEQUENCE [LARGE SCALE GENOMIC DNA]</scope>
    <source>
        <strain evidence="4 5">TISTR 1856</strain>
    </source>
</reference>
<feature type="transmembrane region" description="Helical" evidence="2">
    <location>
        <begin position="142"/>
        <end position="165"/>
    </location>
</feature>
<dbReference type="InterPro" id="IPR007349">
    <property type="entry name" value="DUF418"/>
</dbReference>
<dbReference type="PANTHER" id="PTHR30590">
    <property type="entry name" value="INNER MEMBRANE PROTEIN"/>
    <property type="match status" value="1"/>
</dbReference>
<feature type="transmembrane region" description="Helical" evidence="2">
    <location>
        <begin position="265"/>
        <end position="287"/>
    </location>
</feature>
<feature type="transmembrane region" description="Helical" evidence="2">
    <location>
        <begin position="240"/>
        <end position="259"/>
    </location>
</feature>
<keyword evidence="2" id="KW-0812">Transmembrane</keyword>
<evidence type="ECO:0000256" key="1">
    <source>
        <dbReference type="SAM" id="MobiDB-lite"/>
    </source>
</evidence>
<feature type="transmembrane region" description="Helical" evidence="2">
    <location>
        <begin position="203"/>
        <end position="220"/>
    </location>
</feature>
<comment type="caution">
    <text evidence="4">The sequence shown here is derived from an EMBL/GenBank/DDBJ whole genome shotgun (WGS) entry which is preliminary data.</text>
</comment>
<evidence type="ECO:0000313" key="5">
    <source>
        <dbReference type="Proteomes" id="UP001589748"/>
    </source>
</evidence>
<evidence type="ECO:0000259" key="3">
    <source>
        <dbReference type="Pfam" id="PF04235"/>
    </source>
</evidence>
<proteinExistence type="predicted"/>
<feature type="transmembrane region" description="Helical" evidence="2">
    <location>
        <begin position="56"/>
        <end position="75"/>
    </location>
</feature>
<feature type="compositionally biased region" description="Polar residues" evidence="1">
    <location>
        <begin position="384"/>
        <end position="400"/>
    </location>
</feature>
<feature type="region of interest" description="Disordered" evidence="1">
    <location>
        <begin position="373"/>
        <end position="400"/>
    </location>
</feature>
<feature type="transmembrane region" description="Helical" evidence="2">
    <location>
        <begin position="119"/>
        <end position="135"/>
    </location>
</feature>
<keyword evidence="2" id="KW-0472">Membrane</keyword>
<dbReference type="RefSeq" id="WP_380135890.1">
    <property type="nucleotide sequence ID" value="NZ_JBHLUI010000003.1"/>
</dbReference>
<feature type="transmembrane region" description="Helical" evidence="2">
    <location>
        <begin position="307"/>
        <end position="326"/>
    </location>
</feature>
<sequence>MAPTDRLRALDLARGVAILGTLATNVWIFTDPEGLLGYVAGSAGVHDGGWAKVQALAQQLAQGKFLALLTLLFGIGLELQRRSAARHGRRWPGRYWVRALVLFVDGLVNYVLVAEFDVLMGYAVTAVIVAAILATSDRAQRVWIGVAVTVHLFLLSVMALVLALLPADELTGPPLDPNPYADGSFWDLARFRLENAVIFRGEPVFILALGIALFLIGARLARAGLLDPDDARGRRLRRRLLVLGGPALVLDLTLGLFGGSGGLVLARYGTAPFVALGLLAAIVEFCARIRTPGRVGRGLAAVGRTALSCYLVQNLLAGAVCYGWGLGLAARVPVDQRAPFTLALLLGIWVVLLLGASLWVRRFERGPLETVSHRLTRPREPRSNRSGQDPTAAASTSPSP</sequence>
<dbReference type="PANTHER" id="PTHR30590:SF2">
    <property type="entry name" value="INNER MEMBRANE PROTEIN"/>
    <property type="match status" value="1"/>
</dbReference>
<feature type="domain" description="DUF418" evidence="3">
    <location>
        <begin position="220"/>
        <end position="377"/>
    </location>
</feature>
<dbReference type="EMBL" id="JBHMDM010000004">
    <property type="protein sequence ID" value="MFB9376724.1"/>
    <property type="molecule type" value="Genomic_DNA"/>
</dbReference>
<gene>
    <name evidence="4" type="ORF">ACFFVI_07055</name>
</gene>
<evidence type="ECO:0000256" key="2">
    <source>
        <dbReference type="SAM" id="Phobius"/>
    </source>
</evidence>
<organism evidence="4 5">
    <name type="scientific">Kineococcus gynurae</name>
    <dbReference type="NCBI Taxonomy" id="452979"/>
    <lineage>
        <taxon>Bacteria</taxon>
        <taxon>Bacillati</taxon>
        <taxon>Actinomycetota</taxon>
        <taxon>Actinomycetes</taxon>
        <taxon>Kineosporiales</taxon>
        <taxon>Kineosporiaceae</taxon>
        <taxon>Kineococcus</taxon>
    </lineage>
</organism>
<feature type="transmembrane region" description="Helical" evidence="2">
    <location>
        <begin position="12"/>
        <end position="30"/>
    </location>
</feature>
<keyword evidence="2" id="KW-1133">Transmembrane helix</keyword>
<dbReference type="Proteomes" id="UP001589748">
    <property type="component" value="Unassembled WGS sequence"/>
</dbReference>
<evidence type="ECO:0000313" key="4">
    <source>
        <dbReference type="EMBL" id="MFB9376724.1"/>
    </source>
</evidence>
<name>A0ABV5LRM9_9ACTN</name>
<protein>
    <submittedName>
        <fullName evidence="4">DUF418 domain-containing protein</fullName>
    </submittedName>
</protein>
<feature type="transmembrane region" description="Helical" evidence="2">
    <location>
        <begin position="338"/>
        <end position="360"/>
    </location>
</feature>
<keyword evidence="5" id="KW-1185">Reference proteome</keyword>
<feature type="transmembrane region" description="Helical" evidence="2">
    <location>
        <begin position="95"/>
        <end position="113"/>
    </location>
</feature>
<dbReference type="InterPro" id="IPR052529">
    <property type="entry name" value="Bact_Transport_Assoc"/>
</dbReference>